<name>A0A4Z1KUN6_9HELO</name>
<evidence type="ECO:0000313" key="3">
    <source>
        <dbReference type="Proteomes" id="UP000297280"/>
    </source>
</evidence>
<protein>
    <submittedName>
        <fullName evidence="2">Uncharacterized protein</fullName>
    </submittedName>
</protein>
<dbReference type="EMBL" id="PQXO01000175">
    <property type="protein sequence ID" value="TGO88239.1"/>
    <property type="molecule type" value="Genomic_DNA"/>
</dbReference>
<proteinExistence type="predicted"/>
<keyword evidence="3" id="KW-1185">Reference proteome</keyword>
<accession>A0A4Z1KUN6</accession>
<sequence length="62" mass="6965">MNTGNKPKSKGLQFTSEARTHDGNSKENTGNKRKAPKIPLRETTETTQTRKKHKESKAERGV</sequence>
<organism evidence="2 3">
    <name type="scientific">Botrytis porri</name>
    <dbReference type="NCBI Taxonomy" id="87229"/>
    <lineage>
        <taxon>Eukaryota</taxon>
        <taxon>Fungi</taxon>
        <taxon>Dikarya</taxon>
        <taxon>Ascomycota</taxon>
        <taxon>Pezizomycotina</taxon>
        <taxon>Leotiomycetes</taxon>
        <taxon>Helotiales</taxon>
        <taxon>Sclerotiniaceae</taxon>
        <taxon>Botrytis</taxon>
    </lineage>
</organism>
<feature type="compositionally biased region" description="Polar residues" evidence="1">
    <location>
        <begin position="1"/>
        <end position="17"/>
    </location>
</feature>
<dbReference type="Proteomes" id="UP000297280">
    <property type="component" value="Unassembled WGS sequence"/>
</dbReference>
<evidence type="ECO:0000313" key="2">
    <source>
        <dbReference type="EMBL" id="TGO88239.1"/>
    </source>
</evidence>
<comment type="caution">
    <text evidence="2">The sequence shown here is derived from an EMBL/GenBank/DDBJ whole genome shotgun (WGS) entry which is preliminary data.</text>
</comment>
<dbReference type="AlphaFoldDB" id="A0A4Z1KUN6"/>
<gene>
    <name evidence="2" type="ORF">BPOR_0175g00130</name>
</gene>
<feature type="region of interest" description="Disordered" evidence="1">
    <location>
        <begin position="1"/>
        <end position="62"/>
    </location>
</feature>
<evidence type="ECO:0000256" key="1">
    <source>
        <dbReference type="SAM" id="MobiDB-lite"/>
    </source>
</evidence>
<reference evidence="2 3" key="1">
    <citation type="submission" date="2017-12" db="EMBL/GenBank/DDBJ databases">
        <title>Comparative genomics of Botrytis spp.</title>
        <authorList>
            <person name="Valero-Jimenez C.A."/>
            <person name="Tapia P."/>
            <person name="Veloso J."/>
            <person name="Silva-Moreno E."/>
            <person name="Staats M."/>
            <person name="Valdes J.H."/>
            <person name="Van Kan J.A.L."/>
        </authorList>
    </citation>
    <scope>NUCLEOTIDE SEQUENCE [LARGE SCALE GENOMIC DNA]</scope>
    <source>
        <strain evidence="2 3">MUCL3349</strain>
    </source>
</reference>